<evidence type="ECO:0000256" key="4">
    <source>
        <dbReference type="PIRNR" id="PIRNR005700"/>
    </source>
</evidence>
<reference evidence="6" key="1">
    <citation type="journal article" date="2020" name="mSystems">
        <title>Genome- and Community-Level Interaction Insights into Carbon Utilization and Element Cycling Functions of Hydrothermarchaeota in Hydrothermal Sediment.</title>
        <authorList>
            <person name="Zhou Z."/>
            <person name="Liu Y."/>
            <person name="Xu W."/>
            <person name="Pan J."/>
            <person name="Luo Z.H."/>
            <person name="Li M."/>
        </authorList>
    </citation>
    <scope>NUCLEOTIDE SEQUENCE [LARGE SCALE GENOMIC DNA]</scope>
    <source>
        <strain evidence="6">SpSt-774</strain>
    </source>
</reference>
<keyword evidence="2 4" id="KW-0378">Hydrolase</keyword>
<comment type="caution">
    <text evidence="6">The sequence shown here is derived from an EMBL/GenBank/DDBJ whole genome shotgun (WGS) entry which is preliminary data.</text>
</comment>
<organism evidence="6">
    <name type="scientific">candidate division WOR-3 bacterium</name>
    <dbReference type="NCBI Taxonomy" id="2052148"/>
    <lineage>
        <taxon>Bacteria</taxon>
        <taxon>Bacteria division WOR-3</taxon>
    </lineage>
</organism>
<dbReference type="GO" id="GO:0009636">
    <property type="term" value="P:response to toxic substance"/>
    <property type="evidence" value="ECO:0007669"/>
    <property type="project" value="TreeGrafter"/>
</dbReference>
<feature type="active site" evidence="5">
    <location>
        <position position="102"/>
    </location>
</feature>
<evidence type="ECO:0000313" key="6">
    <source>
        <dbReference type="EMBL" id="HGV97627.1"/>
    </source>
</evidence>
<dbReference type="GO" id="GO:0043418">
    <property type="term" value="P:homocysteine catabolic process"/>
    <property type="evidence" value="ECO:0007669"/>
    <property type="project" value="TreeGrafter"/>
</dbReference>
<dbReference type="PANTHER" id="PTHR10363">
    <property type="entry name" value="BLEOMYCIN HYDROLASE"/>
    <property type="match status" value="1"/>
</dbReference>
<evidence type="ECO:0000256" key="2">
    <source>
        <dbReference type="ARBA" id="ARBA00022801"/>
    </source>
</evidence>
<dbReference type="GO" id="GO:0005737">
    <property type="term" value="C:cytoplasm"/>
    <property type="evidence" value="ECO:0007669"/>
    <property type="project" value="TreeGrafter"/>
</dbReference>
<dbReference type="PANTHER" id="PTHR10363:SF2">
    <property type="entry name" value="BLEOMYCIN HYDROLASE"/>
    <property type="match status" value="1"/>
</dbReference>
<sequence>MSNRHFKIKLGEYSKTIFLFLFCITLVSAQFLKEPALSDLVLKELRSSLKLDSSDTALMNALTNNELHRIALNRKFMMSHNKLFTKRIENKDVTDQKNSGRCWIFAGLNVLRPKVIKRYNLKTFEFSQSYISFYDKLEKANFLLEFIIQTRDRDLMDRELVEIIEDGVQDGGYWQWFVALVKKYGVVPKEVFPETNPSSNTWLMTQLLDEQVLSGAGILRQMAKNGADETELRAFKLRVLKNVYKVLVMNFTEPPEKFVWRYEDKDGKIFESKKYTPQEFFKEVVGVDLKNYVSLIDYPGREYNQLYQFDNCRNVFDAPNPRSANVNIALIKEVVKKSILNDEPVWFACDIGKECERENGILSSKIFDYDVIFKSEFKMNKEMRIFYRNSSANHAMVLLGVDVVEDRPIKWLVENSHGKDEGDEGFYIMYDDWFDDYVYEVIIDIKYLPEEIKKIFQQEPIHLPIWDPMAELLRVK</sequence>
<protein>
    <recommendedName>
        <fullName evidence="4">Aminopeptidase</fullName>
    </recommendedName>
</protein>
<name>A0A7C4TBI1_UNCW3</name>
<dbReference type="Gene3D" id="3.90.70.10">
    <property type="entry name" value="Cysteine proteinases"/>
    <property type="match status" value="1"/>
</dbReference>
<feature type="active site" evidence="5">
    <location>
        <position position="394"/>
    </location>
</feature>
<dbReference type="EMBL" id="DTGZ01000092">
    <property type="protein sequence ID" value="HGV97627.1"/>
    <property type="molecule type" value="Genomic_DNA"/>
</dbReference>
<dbReference type="GO" id="GO:0006508">
    <property type="term" value="P:proteolysis"/>
    <property type="evidence" value="ECO:0007669"/>
    <property type="project" value="UniProtKB-KW"/>
</dbReference>
<evidence type="ECO:0000256" key="1">
    <source>
        <dbReference type="ARBA" id="ARBA00022670"/>
    </source>
</evidence>
<dbReference type="Pfam" id="PF03051">
    <property type="entry name" value="Peptidase_C1_2"/>
    <property type="match status" value="1"/>
</dbReference>
<dbReference type="InterPro" id="IPR025660">
    <property type="entry name" value="Pept_his_AS"/>
</dbReference>
<dbReference type="PIRSF" id="PIRSF005700">
    <property type="entry name" value="PepC"/>
    <property type="match status" value="1"/>
</dbReference>
<dbReference type="AlphaFoldDB" id="A0A7C4TBI1"/>
<dbReference type="InterPro" id="IPR000169">
    <property type="entry name" value="Pept_cys_AS"/>
</dbReference>
<keyword evidence="4" id="KW-0031">Aminopeptidase</keyword>
<keyword evidence="3 4" id="KW-0788">Thiol protease</keyword>
<dbReference type="SUPFAM" id="SSF54001">
    <property type="entry name" value="Cysteine proteinases"/>
    <property type="match status" value="1"/>
</dbReference>
<evidence type="ECO:0000256" key="5">
    <source>
        <dbReference type="PIRSR" id="PIRSR005700-1"/>
    </source>
</evidence>
<gene>
    <name evidence="6" type="ORF">ENV60_04960</name>
</gene>
<feature type="active site" evidence="5">
    <location>
        <position position="415"/>
    </location>
</feature>
<dbReference type="InterPro" id="IPR038765">
    <property type="entry name" value="Papain-like_cys_pep_sf"/>
</dbReference>
<evidence type="ECO:0000256" key="3">
    <source>
        <dbReference type="ARBA" id="ARBA00022807"/>
    </source>
</evidence>
<dbReference type="PROSITE" id="PS00139">
    <property type="entry name" value="THIOL_PROTEASE_CYS"/>
    <property type="match status" value="1"/>
</dbReference>
<accession>A0A7C4TBI1</accession>
<keyword evidence="1 4" id="KW-0645">Protease</keyword>
<dbReference type="GO" id="GO:0070005">
    <property type="term" value="F:cysteine-type aminopeptidase activity"/>
    <property type="evidence" value="ECO:0007669"/>
    <property type="project" value="InterPro"/>
</dbReference>
<proteinExistence type="inferred from homology"/>
<comment type="similarity">
    <text evidence="4">Belongs to the peptidase C1 family.</text>
</comment>
<dbReference type="CDD" id="cd00585">
    <property type="entry name" value="Peptidase_C1B"/>
    <property type="match status" value="1"/>
</dbReference>
<dbReference type="InterPro" id="IPR004134">
    <property type="entry name" value="Peptidase_C1B"/>
</dbReference>
<dbReference type="PROSITE" id="PS00639">
    <property type="entry name" value="THIOL_PROTEASE_HIS"/>
    <property type="match status" value="1"/>
</dbReference>